<dbReference type="PANTHER" id="PTHR31719">
    <property type="entry name" value="NAC TRANSCRIPTION FACTOR 56"/>
    <property type="match status" value="1"/>
</dbReference>
<dbReference type="PROSITE" id="PS51005">
    <property type="entry name" value="NAC"/>
    <property type="match status" value="1"/>
</dbReference>
<evidence type="ECO:0000313" key="7">
    <source>
        <dbReference type="Proteomes" id="UP001457282"/>
    </source>
</evidence>
<reference evidence="6 7" key="1">
    <citation type="journal article" date="2023" name="G3 (Bethesda)">
        <title>A chromosome-length genome assembly and annotation of blackberry (Rubus argutus, cv. 'Hillquist').</title>
        <authorList>
            <person name="Bruna T."/>
            <person name="Aryal R."/>
            <person name="Dudchenko O."/>
            <person name="Sargent D.J."/>
            <person name="Mead D."/>
            <person name="Buti M."/>
            <person name="Cavallini A."/>
            <person name="Hytonen T."/>
            <person name="Andres J."/>
            <person name="Pham M."/>
            <person name="Weisz D."/>
            <person name="Mascagni F."/>
            <person name="Usai G."/>
            <person name="Natali L."/>
            <person name="Bassil N."/>
            <person name="Fernandez G.E."/>
            <person name="Lomsadze A."/>
            <person name="Armour M."/>
            <person name="Olukolu B."/>
            <person name="Poorten T."/>
            <person name="Britton C."/>
            <person name="Davik J."/>
            <person name="Ashrafi H."/>
            <person name="Aiden E.L."/>
            <person name="Borodovsky M."/>
            <person name="Worthington M."/>
        </authorList>
    </citation>
    <scope>NUCLEOTIDE SEQUENCE [LARGE SCALE GENOMIC DNA]</scope>
    <source>
        <strain evidence="6">PI 553951</strain>
    </source>
</reference>
<evidence type="ECO:0000259" key="5">
    <source>
        <dbReference type="PROSITE" id="PS51005"/>
    </source>
</evidence>
<evidence type="ECO:0000256" key="3">
    <source>
        <dbReference type="ARBA" id="ARBA00023163"/>
    </source>
</evidence>
<name>A0AAW1VKB8_RUBAR</name>
<dbReference type="PANTHER" id="PTHR31719:SF130">
    <property type="entry name" value="NAC DOMAIN-CONTAINING PROTEIN 18"/>
    <property type="match status" value="1"/>
</dbReference>
<evidence type="ECO:0000256" key="2">
    <source>
        <dbReference type="ARBA" id="ARBA00023125"/>
    </source>
</evidence>
<proteinExistence type="predicted"/>
<dbReference type="EMBL" id="JBEDUW010000282">
    <property type="protein sequence ID" value="KAK9901825.1"/>
    <property type="molecule type" value="Genomic_DNA"/>
</dbReference>
<evidence type="ECO:0000256" key="4">
    <source>
        <dbReference type="ARBA" id="ARBA00023242"/>
    </source>
</evidence>
<dbReference type="GO" id="GO:0006355">
    <property type="term" value="P:regulation of DNA-templated transcription"/>
    <property type="evidence" value="ECO:0007669"/>
    <property type="project" value="InterPro"/>
</dbReference>
<keyword evidence="2" id="KW-0238">DNA-binding</keyword>
<sequence length="127" mass="14651">MEKLKLPPGFRFHPMDEELVFQYLKRKVFSCPLPAPIILEVDVGKSDPWDFPVSFVLLQSHMVLGNNMVVLCHIFLKKRGDGKNEEDQVQDRVVKKRKIFGPVLYDFMKTAPQVTNTQQTADMLFLG</sequence>
<keyword evidence="3" id="KW-0804">Transcription</keyword>
<dbReference type="InterPro" id="IPR036093">
    <property type="entry name" value="NAC_dom_sf"/>
</dbReference>
<keyword evidence="1" id="KW-0805">Transcription regulation</keyword>
<evidence type="ECO:0000256" key="1">
    <source>
        <dbReference type="ARBA" id="ARBA00023015"/>
    </source>
</evidence>
<protein>
    <recommendedName>
        <fullName evidence="5">NAC domain-containing protein</fullName>
    </recommendedName>
</protein>
<accession>A0AAW1VKB8</accession>
<dbReference type="Gene3D" id="2.170.150.80">
    <property type="entry name" value="NAC domain"/>
    <property type="match status" value="1"/>
</dbReference>
<dbReference type="AlphaFoldDB" id="A0AAW1VKB8"/>
<keyword evidence="4" id="KW-0539">Nucleus</keyword>
<keyword evidence="7" id="KW-1185">Reference proteome</keyword>
<feature type="domain" description="NAC" evidence="5">
    <location>
        <begin position="6"/>
        <end position="127"/>
    </location>
</feature>
<gene>
    <name evidence="6" type="ORF">M0R45_001921</name>
</gene>
<organism evidence="6 7">
    <name type="scientific">Rubus argutus</name>
    <name type="common">Southern blackberry</name>
    <dbReference type="NCBI Taxonomy" id="59490"/>
    <lineage>
        <taxon>Eukaryota</taxon>
        <taxon>Viridiplantae</taxon>
        <taxon>Streptophyta</taxon>
        <taxon>Embryophyta</taxon>
        <taxon>Tracheophyta</taxon>
        <taxon>Spermatophyta</taxon>
        <taxon>Magnoliopsida</taxon>
        <taxon>eudicotyledons</taxon>
        <taxon>Gunneridae</taxon>
        <taxon>Pentapetalae</taxon>
        <taxon>rosids</taxon>
        <taxon>fabids</taxon>
        <taxon>Rosales</taxon>
        <taxon>Rosaceae</taxon>
        <taxon>Rosoideae</taxon>
        <taxon>Rosoideae incertae sedis</taxon>
        <taxon>Rubus</taxon>
    </lineage>
</organism>
<evidence type="ECO:0000313" key="6">
    <source>
        <dbReference type="EMBL" id="KAK9901825.1"/>
    </source>
</evidence>
<dbReference type="SUPFAM" id="SSF101941">
    <property type="entry name" value="NAC domain"/>
    <property type="match status" value="1"/>
</dbReference>
<comment type="caution">
    <text evidence="6">The sequence shown here is derived from an EMBL/GenBank/DDBJ whole genome shotgun (WGS) entry which is preliminary data.</text>
</comment>
<dbReference type="Proteomes" id="UP001457282">
    <property type="component" value="Unassembled WGS sequence"/>
</dbReference>
<dbReference type="InterPro" id="IPR003441">
    <property type="entry name" value="NAC-dom"/>
</dbReference>
<dbReference type="GO" id="GO:0003677">
    <property type="term" value="F:DNA binding"/>
    <property type="evidence" value="ECO:0007669"/>
    <property type="project" value="UniProtKB-KW"/>
</dbReference>
<dbReference type="Pfam" id="PF02365">
    <property type="entry name" value="NAM"/>
    <property type="match status" value="1"/>
</dbReference>